<dbReference type="Proteomes" id="UP000715781">
    <property type="component" value="Unassembled WGS sequence"/>
</dbReference>
<name>A0A951UJ08_9NOST</name>
<dbReference type="InterPro" id="IPR032710">
    <property type="entry name" value="NTF2-like_dom_sf"/>
</dbReference>
<dbReference type="AlphaFoldDB" id="A0A951UJ08"/>
<proteinExistence type="predicted"/>
<comment type="caution">
    <text evidence="2">The sequence shown here is derived from an EMBL/GenBank/DDBJ whole genome shotgun (WGS) entry which is preliminary data.</text>
</comment>
<dbReference type="Pfam" id="PF12680">
    <property type="entry name" value="SnoaL_2"/>
    <property type="match status" value="1"/>
</dbReference>
<reference evidence="2" key="2">
    <citation type="journal article" date="2022" name="Microbiol. Resour. Announc.">
        <title>Metagenome Sequencing to Explore Phylogenomics of Terrestrial Cyanobacteria.</title>
        <authorList>
            <person name="Ward R.D."/>
            <person name="Stajich J.E."/>
            <person name="Johansen J.R."/>
            <person name="Huntemann M."/>
            <person name="Clum A."/>
            <person name="Foster B."/>
            <person name="Foster B."/>
            <person name="Roux S."/>
            <person name="Palaniappan K."/>
            <person name="Varghese N."/>
            <person name="Mukherjee S."/>
            <person name="Reddy T.B.K."/>
            <person name="Daum C."/>
            <person name="Copeland A."/>
            <person name="Chen I.A."/>
            <person name="Ivanova N.N."/>
            <person name="Kyrpides N.C."/>
            <person name="Shapiro N."/>
            <person name="Eloe-Fadrosh E.A."/>
            <person name="Pietrasiak N."/>
        </authorList>
    </citation>
    <scope>NUCLEOTIDE SEQUENCE</scope>
    <source>
        <strain evidence="2">JT2-VF2</strain>
    </source>
</reference>
<feature type="domain" description="SnoaL-like" evidence="1">
    <location>
        <begin position="10"/>
        <end position="119"/>
    </location>
</feature>
<evidence type="ECO:0000313" key="2">
    <source>
        <dbReference type="EMBL" id="MBW4564631.1"/>
    </source>
</evidence>
<evidence type="ECO:0000259" key="1">
    <source>
        <dbReference type="Pfam" id="PF12680"/>
    </source>
</evidence>
<dbReference type="SUPFAM" id="SSF54427">
    <property type="entry name" value="NTF2-like"/>
    <property type="match status" value="1"/>
</dbReference>
<evidence type="ECO:0000313" key="3">
    <source>
        <dbReference type="Proteomes" id="UP000715781"/>
    </source>
</evidence>
<organism evidence="2 3">
    <name type="scientific">Mojavia pulchra JT2-VF2</name>
    <dbReference type="NCBI Taxonomy" id="287848"/>
    <lineage>
        <taxon>Bacteria</taxon>
        <taxon>Bacillati</taxon>
        <taxon>Cyanobacteriota</taxon>
        <taxon>Cyanophyceae</taxon>
        <taxon>Nostocales</taxon>
        <taxon>Nostocaceae</taxon>
    </lineage>
</organism>
<dbReference type="InterPro" id="IPR037401">
    <property type="entry name" value="SnoaL-like"/>
</dbReference>
<gene>
    <name evidence="2" type="ORF">KME32_26600</name>
</gene>
<accession>A0A951UJ08</accession>
<reference evidence="2" key="1">
    <citation type="submission" date="2021-05" db="EMBL/GenBank/DDBJ databases">
        <authorList>
            <person name="Pietrasiak N."/>
            <person name="Ward R."/>
            <person name="Stajich J.E."/>
            <person name="Kurbessoian T."/>
        </authorList>
    </citation>
    <scope>NUCLEOTIDE SEQUENCE</scope>
    <source>
        <strain evidence="2">JT2-VF2</strain>
    </source>
</reference>
<protein>
    <submittedName>
        <fullName evidence="2">Nuclear transport factor 2 family protein</fullName>
    </submittedName>
</protein>
<sequence>MSIDNIETTRRLFKAVEERDVAGVLAAYDPSIVIRDAASLPYGGVHYGLKGAKQHIEGAAQTWNHLQPQAQRKMDAVFLNAGEYVVVLWRLKGLEVSSDRTLDLPVASVYKMRGGKIIESQMFYSDTVAIRQFLAGNI</sequence>
<dbReference type="Gene3D" id="3.10.450.50">
    <property type="match status" value="1"/>
</dbReference>
<dbReference type="EMBL" id="JAHHHN010000024">
    <property type="protein sequence ID" value="MBW4564631.1"/>
    <property type="molecule type" value="Genomic_DNA"/>
</dbReference>